<accession>A0ABT0CDW5</accession>
<dbReference type="GO" id="GO:0008168">
    <property type="term" value="F:methyltransferase activity"/>
    <property type="evidence" value="ECO:0007669"/>
    <property type="project" value="UniProtKB-KW"/>
</dbReference>
<dbReference type="Proteomes" id="UP000830835">
    <property type="component" value="Unassembled WGS sequence"/>
</dbReference>
<evidence type="ECO:0000313" key="3">
    <source>
        <dbReference type="Proteomes" id="UP000830835"/>
    </source>
</evidence>
<keyword evidence="2" id="KW-0489">Methyltransferase</keyword>
<dbReference type="SUPFAM" id="SSF53335">
    <property type="entry name" value="S-adenosyl-L-methionine-dependent methyltransferases"/>
    <property type="match status" value="1"/>
</dbReference>
<dbReference type="EMBL" id="JAFIRA010000041">
    <property type="protein sequence ID" value="MCJ2543961.1"/>
    <property type="molecule type" value="Genomic_DNA"/>
</dbReference>
<reference evidence="2" key="1">
    <citation type="submission" date="2021-02" db="EMBL/GenBank/DDBJ databases">
        <title>The CRISPR/cas machinery reduction and long-range gene transfer in the hot spring cyanobacterium Synechococcus.</title>
        <authorList>
            <person name="Dvorak P."/>
            <person name="Jahodarova E."/>
            <person name="Hasler P."/>
            <person name="Poulickova A."/>
        </authorList>
    </citation>
    <scope>NUCLEOTIDE SEQUENCE</scope>
    <source>
        <strain evidence="2">Rupite</strain>
    </source>
</reference>
<dbReference type="Gene3D" id="3.40.50.150">
    <property type="entry name" value="Vaccinia Virus protein VP39"/>
    <property type="match status" value="1"/>
</dbReference>
<evidence type="ECO:0000259" key="1">
    <source>
        <dbReference type="Pfam" id="PF08241"/>
    </source>
</evidence>
<keyword evidence="2" id="KW-0808">Transferase</keyword>
<keyword evidence="3" id="KW-1185">Reference proteome</keyword>
<comment type="caution">
    <text evidence="2">The sequence shown here is derived from an EMBL/GenBank/DDBJ whole genome shotgun (WGS) entry which is preliminary data.</text>
</comment>
<proteinExistence type="predicted"/>
<gene>
    <name evidence="2" type="ORF">JX360_13795</name>
</gene>
<name>A0ABT0CDW5_THEVL</name>
<protein>
    <submittedName>
        <fullName evidence="2">Class I SAM-dependent methyltransferase</fullName>
    </submittedName>
</protein>
<dbReference type="InterPro" id="IPR013216">
    <property type="entry name" value="Methyltransf_11"/>
</dbReference>
<dbReference type="Pfam" id="PF08241">
    <property type="entry name" value="Methyltransf_11"/>
    <property type="match status" value="1"/>
</dbReference>
<dbReference type="RefSeq" id="WP_244352053.1">
    <property type="nucleotide sequence ID" value="NZ_JAFIRA010000041.1"/>
</dbReference>
<dbReference type="GO" id="GO:0032259">
    <property type="term" value="P:methylation"/>
    <property type="evidence" value="ECO:0007669"/>
    <property type="project" value="UniProtKB-KW"/>
</dbReference>
<evidence type="ECO:0000313" key="2">
    <source>
        <dbReference type="EMBL" id="MCJ2543961.1"/>
    </source>
</evidence>
<organism evidence="2 3">
    <name type="scientific">Thermostichus vulcanus str. 'Rupite'</name>
    <dbReference type="NCBI Taxonomy" id="2813851"/>
    <lineage>
        <taxon>Bacteria</taxon>
        <taxon>Bacillati</taxon>
        <taxon>Cyanobacteriota</taxon>
        <taxon>Cyanophyceae</taxon>
        <taxon>Thermostichales</taxon>
        <taxon>Thermostichaceae</taxon>
        <taxon>Thermostichus</taxon>
    </lineage>
</organism>
<dbReference type="InterPro" id="IPR029063">
    <property type="entry name" value="SAM-dependent_MTases_sf"/>
</dbReference>
<dbReference type="CDD" id="cd02440">
    <property type="entry name" value="AdoMet_MTases"/>
    <property type="match status" value="1"/>
</dbReference>
<sequence length="236" mass="27488">MELPQTGERWDPYLSSVAARFNRELEIQLGQPGWQLPPDLEQLPFWQAYQRDHLQERLGIPFPHLRAPHKREACLDLGCGVSFLTYPWNDWQANFYGHELSGEIVRFIRSRAPQLNSKLFKSMQQGSAHHLENYAPEQFDLAIATGFLYYYPIEYFDGVWAELLRVLRPAAPILIEVVNPESVWAEQWGLIELFKGTEPIFTPLSEWERRITALGGKIQKQASGELFTTYLIQRKR</sequence>
<feature type="domain" description="Methyltransferase type 11" evidence="1">
    <location>
        <begin position="75"/>
        <end position="171"/>
    </location>
</feature>